<gene>
    <name evidence="1" type="ORF">L5014_28590</name>
</gene>
<keyword evidence="2" id="KW-1185">Reference proteome</keyword>
<name>A0A9X1UJS4_9BURK</name>
<dbReference type="EMBL" id="JAKLJA010000033">
    <property type="protein sequence ID" value="MCG5077257.1"/>
    <property type="molecule type" value="Genomic_DNA"/>
</dbReference>
<organism evidence="1 2">
    <name type="scientific">Paraburkholderia tagetis</name>
    <dbReference type="NCBI Taxonomy" id="2913261"/>
    <lineage>
        <taxon>Bacteria</taxon>
        <taxon>Pseudomonadati</taxon>
        <taxon>Pseudomonadota</taxon>
        <taxon>Betaproteobacteria</taxon>
        <taxon>Burkholderiales</taxon>
        <taxon>Burkholderiaceae</taxon>
        <taxon>Paraburkholderia</taxon>
    </lineage>
</organism>
<protein>
    <submittedName>
        <fullName evidence="1">Uncharacterized protein</fullName>
    </submittedName>
</protein>
<dbReference type="RefSeq" id="WP_238467160.1">
    <property type="nucleotide sequence ID" value="NZ_JAKLJA010000033.1"/>
</dbReference>
<comment type="caution">
    <text evidence="1">The sequence shown here is derived from an EMBL/GenBank/DDBJ whole genome shotgun (WGS) entry which is preliminary data.</text>
</comment>
<dbReference type="Proteomes" id="UP001139308">
    <property type="component" value="Unassembled WGS sequence"/>
</dbReference>
<proteinExistence type="predicted"/>
<reference evidence="1" key="1">
    <citation type="submission" date="2022-01" db="EMBL/GenBank/DDBJ databases">
        <title>Genome sequence and assembly of Parabukholderia sp. RG36.</title>
        <authorList>
            <person name="Chhetri G."/>
        </authorList>
    </citation>
    <scope>NUCLEOTIDE SEQUENCE</scope>
    <source>
        <strain evidence="1">RG36</strain>
    </source>
</reference>
<sequence length="138" mass="15300">MQSTLELLDAPGALDAAPFDTTDKTVGQVVDQICRKLRRTELEPEWVVAANFMDDANEARYGSKGDSPWPQSGGRRDRLCLSISIGNSEGWLVQIDHVRFVDESGGHWLNQPLVRIKVLGRSQAWAIAALVSRLLDID</sequence>
<evidence type="ECO:0000313" key="1">
    <source>
        <dbReference type="EMBL" id="MCG5077257.1"/>
    </source>
</evidence>
<evidence type="ECO:0000313" key="2">
    <source>
        <dbReference type="Proteomes" id="UP001139308"/>
    </source>
</evidence>
<accession>A0A9X1UJS4</accession>
<dbReference type="AlphaFoldDB" id="A0A9X1UJS4"/>